<dbReference type="SUPFAM" id="SSF161098">
    <property type="entry name" value="MetI-like"/>
    <property type="match status" value="1"/>
</dbReference>
<dbReference type="GO" id="GO:0005886">
    <property type="term" value="C:plasma membrane"/>
    <property type="evidence" value="ECO:0007669"/>
    <property type="project" value="UniProtKB-SubCell"/>
</dbReference>
<evidence type="ECO:0000313" key="20">
    <source>
        <dbReference type="Proteomes" id="UP000295758"/>
    </source>
</evidence>
<evidence type="ECO:0000256" key="5">
    <source>
        <dbReference type="RuleBase" id="RU363032"/>
    </source>
</evidence>
<dbReference type="EMBL" id="SOAA01000018">
    <property type="protein sequence ID" value="TDS29152.1"/>
    <property type="molecule type" value="Genomic_DNA"/>
</dbReference>
<feature type="transmembrane region" description="Helical" evidence="5">
    <location>
        <begin position="134"/>
        <end position="154"/>
    </location>
</feature>
<dbReference type="PANTHER" id="PTHR42727:SF1">
    <property type="entry name" value="PHOSPHATE TRANSPORT SYSTEM PERMEASE"/>
    <property type="match status" value="1"/>
</dbReference>
<keyword evidence="5" id="KW-0813">Transport</keyword>
<keyword evidence="17" id="KW-1185">Reference proteome</keyword>
<comment type="function">
    <text evidence="6">Part of the binding-protein-dependent transport system for phosphate; probably responsible for the translocation of the substrate across the membrane.</text>
</comment>
<dbReference type="Proteomes" id="UP000295472">
    <property type="component" value="Unassembled WGS sequence"/>
</dbReference>
<evidence type="ECO:0000313" key="13">
    <source>
        <dbReference type="EMBL" id="TDS29152.1"/>
    </source>
</evidence>
<evidence type="ECO:0000313" key="12">
    <source>
        <dbReference type="EMBL" id="SET13564.1"/>
    </source>
</evidence>
<keyword evidence="6" id="KW-1003">Cell membrane</keyword>
<evidence type="ECO:0000313" key="16">
    <source>
        <dbReference type="Proteomes" id="UP000198945"/>
    </source>
</evidence>
<sequence length="319" mass="34936">MSDLKNKNKKSWTSLFFDPKIRYMNSKNNKNGLVNYILILTTLVSLITTIGIIVILLTDSFHFFKEIQIFDFLTGTNWNPLIEPNKSYGVLPLVAGTMMITVGSAVIAIPVGLGSAIYLTEYSSSRFSKIIKPIMEILAGVPTVVYGYFALTFITPNILKPIFPNIQTFNALSASIAVGIMILPMVISLSEDALNAVPESIRQGAYAMGSTRFEVASRVMVPSALSGIISSFILAISRAIGETMIVAIAAGMRPQLTSSFLKPIQTMTGFIVQISMGDTPVGSLSYYTIFAVGLLLFLMTLSLNIISHLILKKYREVYQ</sequence>
<reference evidence="13 20" key="4">
    <citation type="submission" date="2019-03" db="EMBL/GenBank/DDBJ databases">
        <title>Deep subsurface shale carbon reservoir microbial communities from Ohio and West Virginia, USA.</title>
        <authorList>
            <person name="Wrighton K."/>
        </authorList>
    </citation>
    <scope>NUCLEOTIDE SEQUENCE [LARGE SCALE GENOMIC DNA]</scope>
    <source>
        <strain evidence="13 20">UTICA-S4D12</strain>
    </source>
</reference>
<dbReference type="Proteomes" id="UP000198945">
    <property type="component" value="Unassembled WGS sequence"/>
</dbReference>
<dbReference type="Proteomes" id="UP000199519">
    <property type="component" value="Unassembled WGS sequence"/>
</dbReference>
<evidence type="ECO:0000313" key="11">
    <source>
        <dbReference type="EMBL" id="SDJ07190.1"/>
    </source>
</evidence>
<accession>A0A1G6LNC4</accession>
<dbReference type="EMBL" id="FNBJ01000029">
    <property type="protein sequence ID" value="SDF88195.1"/>
    <property type="molecule type" value="Genomic_DNA"/>
</dbReference>
<keyword evidence="6" id="KW-0592">Phosphate transport</keyword>
<dbReference type="InterPro" id="IPR035906">
    <property type="entry name" value="MetI-like_sf"/>
</dbReference>
<dbReference type="PANTHER" id="PTHR42727">
    <property type="entry name" value="PHOSPHATE TRANSPORT SYSTEM PERMEASE PROTEIN"/>
    <property type="match status" value="1"/>
</dbReference>
<evidence type="ECO:0000256" key="3">
    <source>
        <dbReference type="ARBA" id="ARBA00022989"/>
    </source>
</evidence>
<dbReference type="GeneID" id="57013082"/>
<keyword evidence="3 5" id="KW-1133">Transmembrane helix</keyword>
<dbReference type="Pfam" id="PF00528">
    <property type="entry name" value="BPD_transp_1"/>
    <property type="match status" value="1"/>
</dbReference>
<reference evidence="8 18" key="3">
    <citation type="submission" date="2018-04" db="EMBL/GenBank/DDBJ databases">
        <title>Subsurface microbial communities from deep shales in Ohio and West Virginia, USA.</title>
        <authorList>
            <person name="Wrighton K."/>
        </authorList>
    </citation>
    <scope>NUCLEOTIDE SEQUENCE [LARGE SCALE GENOMIC DNA]</scope>
    <source>
        <strain evidence="14 19">DSMZ 11287</strain>
        <strain evidence="8 18">MSL28</strain>
    </source>
</reference>
<dbReference type="Proteomes" id="UP000295758">
    <property type="component" value="Unassembled WGS sequence"/>
</dbReference>
<comment type="similarity">
    <text evidence="6">Belongs to the binding-protein-dependent transport system permease family. CysTW subfamily.</text>
</comment>
<feature type="transmembrane region" description="Helical" evidence="5">
    <location>
        <begin position="174"/>
        <end position="194"/>
    </location>
</feature>
<protein>
    <recommendedName>
        <fullName evidence="6">Phosphate transport system permease protein</fullName>
    </recommendedName>
</protein>
<dbReference type="Proteomes" id="UP000247389">
    <property type="component" value="Unassembled WGS sequence"/>
</dbReference>
<dbReference type="NCBIfam" id="TIGR02138">
    <property type="entry name" value="phosphate_pstC"/>
    <property type="match status" value="1"/>
</dbReference>
<proteinExistence type="inferred from homology"/>
<feature type="transmembrane region" description="Helical" evidence="5">
    <location>
        <begin position="33"/>
        <end position="57"/>
    </location>
</feature>
<dbReference type="AlphaFoldDB" id="A0A1G6LNC4"/>
<reference evidence="15 17" key="1">
    <citation type="submission" date="2016-10" db="EMBL/GenBank/DDBJ databases">
        <authorList>
            <person name="Varghese N."/>
            <person name="Submissions S."/>
        </authorList>
    </citation>
    <scope>NUCLEOTIDE SEQUENCE [LARGE SCALE GENOMIC DNA]</scope>
    <source>
        <strain evidence="9 21">WG10</strain>
        <strain evidence="10 17">WG2</strain>
        <strain evidence="12 15">WG5</strain>
    </source>
</reference>
<evidence type="ECO:0000256" key="6">
    <source>
        <dbReference type="RuleBase" id="RU363054"/>
    </source>
</evidence>
<dbReference type="EMBL" id="SOEF01000020">
    <property type="protein sequence ID" value="TDX42453.1"/>
    <property type="molecule type" value="Genomic_DNA"/>
</dbReference>
<evidence type="ECO:0000256" key="1">
    <source>
        <dbReference type="ARBA" id="ARBA00004141"/>
    </source>
</evidence>
<evidence type="ECO:0000313" key="14">
    <source>
        <dbReference type="EMBL" id="TDX42453.1"/>
    </source>
</evidence>
<evidence type="ECO:0000313" key="17">
    <source>
        <dbReference type="Proteomes" id="UP000199519"/>
    </source>
</evidence>
<dbReference type="EMBL" id="FNEH01000026">
    <property type="protein sequence ID" value="SDJ07190.1"/>
    <property type="molecule type" value="Genomic_DNA"/>
</dbReference>
<reference evidence="11 16" key="2">
    <citation type="submission" date="2016-10" db="EMBL/GenBank/DDBJ databases">
        <authorList>
            <person name="de Groot N.N."/>
        </authorList>
    </citation>
    <scope>NUCLEOTIDE SEQUENCE [LARGE SCALE GENOMIC DNA]</scope>
    <source>
        <strain evidence="11 16">WG7</strain>
    </source>
</reference>
<dbReference type="PROSITE" id="PS50928">
    <property type="entry name" value="ABC_TM1"/>
    <property type="match status" value="1"/>
</dbReference>
<evidence type="ECO:0000256" key="2">
    <source>
        <dbReference type="ARBA" id="ARBA00022692"/>
    </source>
</evidence>
<dbReference type="GO" id="GO:0006817">
    <property type="term" value="P:phosphate ion transport"/>
    <property type="evidence" value="ECO:0007669"/>
    <property type="project" value="UniProtKB-KW"/>
</dbReference>
<dbReference type="InterPro" id="IPR000515">
    <property type="entry name" value="MetI-like"/>
</dbReference>
<keyword evidence="2 5" id="KW-0812">Transmembrane</keyword>
<evidence type="ECO:0000313" key="10">
    <source>
        <dbReference type="EMBL" id="SDF88195.1"/>
    </source>
</evidence>
<organism evidence="9 21">
    <name type="scientific">Halanaerobium congolense</name>
    <dbReference type="NCBI Taxonomy" id="54121"/>
    <lineage>
        <taxon>Bacteria</taxon>
        <taxon>Bacillati</taxon>
        <taxon>Bacillota</taxon>
        <taxon>Clostridia</taxon>
        <taxon>Halanaerobiales</taxon>
        <taxon>Halanaerobiaceae</taxon>
        <taxon>Halanaerobium</taxon>
    </lineage>
</organism>
<keyword evidence="4 5" id="KW-0472">Membrane</keyword>
<evidence type="ECO:0000313" key="8">
    <source>
        <dbReference type="EMBL" id="PXV68718.1"/>
    </source>
</evidence>
<dbReference type="Gene3D" id="1.10.3720.10">
    <property type="entry name" value="MetI-like"/>
    <property type="match status" value="1"/>
</dbReference>
<comment type="caution">
    <text evidence="6">Lacks conserved residue(s) required for the propagation of feature annotation.</text>
</comment>
<dbReference type="OrthoDB" id="9785113at2"/>
<evidence type="ECO:0000256" key="4">
    <source>
        <dbReference type="ARBA" id="ARBA00023136"/>
    </source>
</evidence>
<dbReference type="Proteomes" id="UP000324896">
    <property type="component" value="Unassembled WGS sequence"/>
</dbReference>
<dbReference type="EMBL" id="FMYT01000006">
    <property type="protein sequence ID" value="SDC44206.1"/>
    <property type="molecule type" value="Genomic_DNA"/>
</dbReference>
<feature type="transmembrane region" description="Helical" evidence="5">
    <location>
        <begin position="90"/>
        <end position="113"/>
    </location>
</feature>
<evidence type="ECO:0000259" key="7">
    <source>
        <dbReference type="PROSITE" id="PS50928"/>
    </source>
</evidence>
<dbReference type="EMBL" id="FOHG01000029">
    <property type="protein sequence ID" value="SET13564.1"/>
    <property type="molecule type" value="Genomic_DNA"/>
</dbReference>
<dbReference type="Proteomes" id="UP000198612">
    <property type="component" value="Unassembled WGS sequence"/>
</dbReference>
<feature type="domain" description="ABC transmembrane type-1" evidence="7">
    <location>
        <begin position="94"/>
        <end position="307"/>
    </location>
</feature>
<gene>
    <name evidence="13" type="ORF">BY453_11837</name>
    <name evidence="14" type="ORF">C7954_12041</name>
    <name evidence="8" type="ORF">C8C78_104105</name>
    <name evidence="9" type="ORF">SAMN04488597_106102</name>
    <name evidence="10" type="ORF">SAMN04488598_12921</name>
    <name evidence="12" type="ORF">SAMN04515652_12921</name>
    <name evidence="11" type="ORF">SAMN04515654_12614</name>
</gene>
<dbReference type="GO" id="GO:0005315">
    <property type="term" value="F:phosphate transmembrane transporter activity"/>
    <property type="evidence" value="ECO:0007669"/>
    <property type="project" value="InterPro"/>
</dbReference>
<evidence type="ECO:0000313" key="15">
    <source>
        <dbReference type="Proteomes" id="UP000198612"/>
    </source>
</evidence>
<feature type="transmembrane region" description="Helical" evidence="5">
    <location>
        <begin position="286"/>
        <end position="311"/>
    </location>
</feature>
<name>A0A1G6LNC4_9FIRM</name>
<dbReference type="RefSeq" id="WP_073160388.1">
    <property type="nucleotide sequence ID" value="NZ_FMYT01000006.1"/>
</dbReference>
<evidence type="ECO:0000313" key="19">
    <source>
        <dbReference type="Proteomes" id="UP000295472"/>
    </source>
</evidence>
<dbReference type="STRING" id="54121.SAMN04515653_12614"/>
<evidence type="ECO:0000313" key="18">
    <source>
        <dbReference type="Proteomes" id="UP000247389"/>
    </source>
</evidence>
<dbReference type="EMBL" id="QICM01000004">
    <property type="protein sequence ID" value="PXV68718.1"/>
    <property type="molecule type" value="Genomic_DNA"/>
</dbReference>
<comment type="subcellular location">
    <subcellularLocation>
        <location evidence="5">Cell membrane</location>
        <topology evidence="5">Multi-pass membrane protein</topology>
    </subcellularLocation>
    <subcellularLocation>
        <location evidence="1">Membrane</location>
        <topology evidence="1">Multi-pass membrane protein</topology>
    </subcellularLocation>
</comment>
<dbReference type="CDD" id="cd06261">
    <property type="entry name" value="TM_PBP2"/>
    <property type="match status" value="1"/>
</dbReference>
<dbReference type="InterPro" id="IPR011864">
    <property type="entry name" value="Phosphate_PstC"/>
</dbReference>
<evidence type="ECO:0000313" key="21">
    <source>
        <dbReference type="Proteomes" id="UP000324896"/>
    </source>
</evidence>
<evidence type="ECO:0000313" key="9">
    <source>
        <dbReference type="EMBL" id="SDC44206.1"/>
    </source>
</evidence>